<accession>A0AAV5SY61</accession>
<evidence type="ECO:0000313" key="3">
    <source>
        <dbReference type="Proteomes" id="UP001432027"/>
    </source>
</evidence>
<organism evidence="2 3">
    <name type="scientific">Pristionchus entomophagus</name>
    <dbReference type="NCBI Taxonomy" id="358040"/>
    <lineage>
        <taxon>Eukaryota</taxon>
        <taxon>Metazoa</taxon>
        <taxon>Ecdysozoa</taxon>
        <taxon>Nematoda</taxon>
        <taxon>Chromadorea</taxon>
        <taxon>Rhabditida</taxon>
        <taxon>Rhabditina</taxon>
        <taxon>Diplogasteromorpha</taxon>
        <taxon>Diplogasteroidea</taxon>
        <taxon>Neodiplogasteridae</taxon>
        <taxon>Pristionchus</taxon>
    </lineage>
</organism>
<gene>
    <name evidence="2" type="ORF">PENTCL1PPCAC_7733</name>
</gene>
<evidence type="ECO:0000259" key="1">
    <source>
        <dbReference type="Pfam" id="PF02931"/>
    </source>
</evidence>
<dbReference type="GO" id="GO:0016020">
    <property type="term" value="C:membrane"/>
    <property type="evidence" value="ECO:0007669"/>
    <property type="project" value="InterPro"/>
</dbReference>
<dbReference type="EMBL" id="BTSX01000002">
    <property type="protein sequence ID" value="GMS85558.1"/>
    <property type="molecule type" value="Genomic_DNA"/>
</dbReference>
<dbReference type="Gene3D" id="2.70.170.10">
    <property type="entry name" value="Neurotransmitter-gated ion-channel ligand-binding domain"/>
    <property type="match status" value="1"/>
</dbReference>
<evidence type="ECO:0000313" key="2">
    <source>
        <dbReference type="EMBL" id="GMS85558.1"/>
    </source>
</evidence>
<dbReference type="Proteomes" id="UP001432027">
    <property type="component" value="Unassembled WGS sequence"/>
</dbReference>
<proteinExistence type="predicted"/>
<name>A0AAV5SY61_9BILA</name>
<sequence>KVSADFIVRRMLNNSYDVRMRPPSKDQKGNNAPVVVNANILIQSVSDIDFISMQYDAKITLREYWKVS</sequence>
<keyword evidence="3" id="KW-1185">Reference proteome</keyword>
<dbReference type="SUPFAM" id="SSF63712">
    <property type="entry name" value="Nicotinic receptor ligand binding domain-like"/>
    <property type="match status" value="1"/>
</dbReference>
<protein>
    <recommendedName>
        <fullName evidence="1">Neurotransmitter-gated ion-channel ligand-binding domain-containing protein</fullName>
    </recommendedName>
</protein>
<dbReference type="InterPro" id="IPR036734">
    <property type="entry name" value="Neur_chan_lig-bd_sf"/>
</dbReference>
<feature type="non-terminal residue" evidence="2">
    <location>
        <position position="1"/>
    </location>
</feature>
<dbReference type="AlphaFoldDB" id="A0AAV5SY61"/>
<reference evidence="2" key="1">
    <citation type="submission" date="2023-10" db="EMBL/GenBank/DDBJ databases">
        <title>Genome assembly of Pristionchus species.</title>
        <authorList>
            <person name="Yoshida K."/>
            <person name="Sommer R.J."/>
        </authorList>
    </citation>
    <scope>NUCLEOTIDE SEQUENCE</scope>
    <source>
        <strain evidence="2">RS0144</strain>
    </source>
</reference>
<dbReference type="GO" id="GO:0005230">
    <property type="term" value="F:extracellular ligand-gated monoatomic ion channel activity"/>
    <property type="evidence" value="ECO:0007669"/>
    <property type="project" value="InterPro"/>
</dbReference>
<dbReference type="InterPro" id="IPR006202">
    <property type="entry name" value="Neur_chan_lig-bd"/>
</dbReference>
<feature type="domain" description="Neurotransmitter-gated ion-channel ligand-binding" evidence="1">
    <location>
        <begin position="7"/>
        <end position="66"/>
    </location>
</feature>
<dbReference type="Pfam" id="PF02931">
    <property type="entry name" value="Neur_chan_LBD"/>
    <property type="match status" value="1"/>
</dbReference>
<comment type="caution">
    <text evidence="2">The sequence shown here is derived from an EMBL/GenBank/DDBJ whole genome shotgun (WGS) entry which is preliminary data.</text>
</comment>